<accession>A0AAW0PKD6</accession>
<gene>
    <name evidence="3" type="ORF">WMY93_010960</name>
</gene>
<comment type="caution">
    <text evidence="3">The sequence shown here is derived from an EMBL/GenBank/DDBJ whole genome shotgun (WGS) entry which is preliminary data.</text>
</comment>
<evidence type="ECO:0000256" key="1">
    <source>
        <dbReference type="SAM" id="MobiDB-lite"/>
    </source>
</evidence>
<feature type="chain" id="PRO_5043866807" description="Melanin-concentrating hormone" evidence="2">
    <location>
        <begin position="17"/>
        <end position="132"/>
    </location>
</feature>
<evidence type="ECO:0000313" key="3">
    <source>
        <dbReference type="EMBL" id="KAK7919676.1"/>
    </source>
</evidence>
<reference evidence="4" key="1">
    <citation type="submission" date="2024-04" db="EMBL/GenBank/DDBJ databases">
        <title>Salinicola lusitanus LLJ914,a marine bacterium isolated from the Okinawa Trough.</title>
        <authorList>
            <person name="Li J."/>
        </authorList>
    </citation>
    <scope>NUCLEOTIDE SEQUENCE [LARGE SCALE GENOMIC DNA]</scope>
</reference>
<organism evidence="3 4">
    <name type="scientific">Mugilogobius chulae</name>
    <name type="common">yellowstripe goby</name>
    <dbReference type="NCBI Taxonomy" id="88201"/>
    <lineage>
        <taxon>Eukaryota</taxon>
        <taxon>Metazoa</taxon>
        <taxon>Chordata</taxon>
        <taxon>Craniata</taxon>
        <taxon>Vertebrata</taxon>
        <taxon>Euteleostomi</taxon>
        <taxon>Actinopterygii</taxon>
        <taxon>Neopterygii</taxon>
        <taxon>Teleostei</taxon>
        <taxon>Neoteleostei</taxon>
        <taxon>Acanthomorphata</taxon>
        <taxon>Gobiaria</taxon>
        <taxon>Gobiiformes</taxon>
        <taxon>Gobioidei</taxon>
        <taxon>Gobiidae</taxon>
        <taxon>Gobionellinae</taxon>
        <taxon>Mugilogobius</taxon>
    </lineage>
</organism>
<name>A0AAW0PKD6_9GOBI</name>
<feature type="compositionally biased region" description="Low complexity" evidence="1">
    <location>
        <begin position="93"/>
        <end position="103"/>
    </location>
</feature>
<feature type="compositionally biased region" description="Polar residues" evidence="1">
    <location>
        <begin position="22"/>
        <end position="41"/>
    </location>
</feature>
<evidence type="ECO:0008006" key="5">
    <source>
        <dbReference type="Google" id="ProtNLM"/>
    </source>
</evidence>
<dbReference type="Proteomes" id="UP001460270">
    <property type="component" value="Unassembled WGS sequence"/>
</dbReference>
<dbReference type="AlphaFoldDB" id="A0AAW0PKD6"/>
<feature type="region of interest" description="Disordered" evidence="1">
    <location>
        <begin position="93"/>
        <end position="113"/>
    </location>
</feature>
<protein>
    <recommendedName>
        <fullName evidence="5">Melanin-concentrating hormone</fullName>
    </recommendedName>
</protein>
<keyword evidence="2" id="KW-0732">Signal</keyword>
<feature type="region of interest" description="Disordered" evidence="1">
    <location>
        <begin position="22"/>
        <end position="44"/>
    </location>
</feature>
<sequence>MEVAILLLLTVPFTTAVPISHTQRSVSVASDDTTQGSGVESAQDRQTMHTLKIIPFLPDDNQPIRDELKHSIAAKLRPRRALNADASWGHVSSTTWPTHSTTSAKKMAKMSRRQPMTLKDMADSCYRNYFIT</sequence>
<proteinExistence type="predicted"/>
<evidence type="ECO:0000313" key="4">
    <source>
        <dbReference type="Proteomes" id="UP001460270"/>
    </source>
</evidence>
<feature type="signal peptide" evidence="2">
    <location>
        <begin position="1"/>
        <end position="16"/>
    </location>
</feature>
<dbReference type="EMBL" id="JBBPFD010000007">
    <property type="protein sequence ID" value="KAK7919676.1"/>
    <property type="molecule type" value="Genomic_DNA"/>
</dbReference>
<keyword evidence="4" id="KW-1185">Reference proteome</keyword>
<evidence type="ECO:0000256" key="2">
    <source>
        <dbReference type="SAM" id="SignalP"/>
    </source>
</evidence>